<accession>A0A2M7T6D2</accession>
<dbReference type="InterPro" id="IPR029032">
    <property type="entry name" value="AhpD-like"/>
</dbReference>
<gene>
    <name evidence="1" type="ORF">COY37_08525</name>
</gene>
<dbReference type="AlphaFoldDB" id="A0A2M7T6D2"/>
<reference evidence="2" key="1">
    <citation type="submission" date="2017-09" db="EMBL/GenBank/DDBJ databases">
        <title>Depth-based differentiation of microbial function through sediment-hosted aquifers and enrichment of novel symbionts in the deep terrestrial subsurface.</title>
        <authorList>
            <person name="Probst A.J."/>
            <person name="Ladd B."/>
            <person name="Jarett J.K."/>
            <person name="Geller-Mcgrath D.E."/>
            <person name="Sieber C.M.K."/>
            <person name="Emerson J.B."/>
            <person name="Anantharaman K."/>
            <person name="Thomas B.C."/>
            <person name="Malmstrom R."/>
            <person name="Stieglmeier M."/>
            <person name="Klingl A."/>
            <person name="Woyke T."/>
            <person name="Ryan C.M."/>
            <person name="Banfield J.F."/>
        </authorList>
    </citation>
    <scope>NUCLEOTIDE SEQUENCE [LARGE SCALE GENOMIC DNA]</scope>
</reference>
<proteinExistence type="predicted"/>
<dbReference type="Proteomes" id="UP000230956">
    <property type="component" value="Unassembled WGS sequence"/>
</dbReference>
<organism evidence="1 2">
    <name type="scientific">Candidatus Aquicultor secundus</name>
    <dbReference type="NCBI Taxonomy" id="1973895"/>
    <lineage>
        <taxon>Bacteria</taxon>
        <taxon>Bacillati</taxon>
        <taxon>Actinomycetota</taxon>
        <taxon>Candidatus Aquicultoria</taxon>
        <taxon>Candidatus Aquicultorales</taxon>
        <taxon>Candidatus Aquicultoraceae</taxon>
        <taxon>Candidatus Aquicultor</taxon>
    </lineage>
</organism>
<dbReference type="EMBL" id="PFNG01000203">
    <property type="protein sequence ID" value="PIZ36423.1"/>
    <property type="molecule type" value="Genomic_DNA"/>
</dbReference>
<name>A0A2M7T6D2_9ACTN</name>
<evidence type="ECO:0000313" key="2">
    <source>
        <dbReference type="Proteomes" id="UP000230956"/>
    </source>
</evidence>
<evidence type="ECO:0000313" key="1">
    <source>
        <dbReference type="EMBL" id="PIZ36423.1"/>
    </source>
</evidence>
<protein>
    <recommendedName>
        <fullName evidence="3">Carboxymuconolactone decarboxylase family protein</fullName>
    </recommendedName>
</protein>
<dbReference type="SUPFAM" id="SSF69118">
    <property type="entry name" value="AhpD-like"/>
    <property type="match status" value="1"/>
</dbReference>
<comment type="caution">
    <text evidence="1">The sequence shown here is derived from an EMBL/GenBank/DDBJ whole genome shotgun (WGS) entry which is preliminary data.</text>
</comment>
<evidence type="ECO:0008006" key="3">
    <source>
        <dbReference type="Google" id="ProtNLM"/>
    </source>
</evidence>
<dbReference type="Gene3D" id="1.20.1290.10">
    <property type="entry name" value="AhpD-like"/>
    <property type="match status" value="1"/>
</dbReference>
<sequence>MSENMQPTIDEILKRIEAEVGAVPETMTHLASLKPEMVREHVRSKQFAFSQESIPEKYRQLITIAAVAGAGVPTCIATQVRSRFAKASPLMRSSMRSY</sequence>
<dbReference type="RefSeq" id="WP_286677652.1">
    <property type="nucleotide sequence ID" value="NZ_MNXI01000021.1"/>
</dbReference>